<dbReference type="Gene3D" id="2.60.120.650">
    <property type="entry name" value="Cupin"/>
    <property type="match status" value="1"/>
</dbReference>
<feature type="domain" description="JmjC" evidence="1">
    <location>
        <begin position="309"/>
        <end position="468"/>
    </location>
</feature>
<keyword evidence="3" id="KW-1185">Reference proteome</keyword>
<reference evidence="2 3" key="1">
    <citation type="journal article" date="2018" name="Nat. Ecol. Evol.">
        <title>Pezizomycetes genomes reveal the molecular basis of ectomycorrhizal truffle lifestyle.</title>
        <authorList>
            <person name="Murat C."/>
            <person name="Payen T."/>
            <person name="Noel B."/>
            <person name="Kuo A."/>
            <person name="Morin E."/>
            <person name="Chen J."/>
            <person name="Kohler A."/>
            <person name="Krizsan K."/>
            <person name="Balestrini R."/>
            <person name="Da Silva C."/>
            <person name="Montanini B."/>
            <person name="Hainaut M."/>
            <person name="Levati E."/>
            <person name="Barry K.W."/>
            <person name="Belfiori B."/>
            <person name="Cichocki N."/>
            <person name="Clum A."/>
            <person name="Dockter R.B."/>
            <person name="Fauchery L."/>
            <person name="Guy J."/>
            <person name="Iotti M."/>
            <person name="Le Tacon F."/>
            <person name="Lindquist E.A."/>
            <person name="Lipzen A."/>
            <person name="Malagnac F."/>
            <person name="Mello A."/>
            <person name="Molinier V."/>
            <person name="Miyauchi S."/>
            <person name="Poulain J."/>
            <person name="Riccioni C."/>
            <person name="Rubini A."/>
            <person name="Sitrit Y."/>
            <person name="Splivallo R."/>
            <person name="Traeger S."/>
            <person name="Wang M."/>
            <person name="Zifcakova L."/>
            <person name="Wipf D."/>
            <person name="Zambonelli A."/>
            <person name="Paolocci F."/>
            <person name="Nowrousian M."/>
            <person name="Ottonello S."/>
            <person name="Baldrian P."/>
            <person name="Spatafora J.W."/>
            <person name="Henrissat B."/>
            <person name="Nagy L.G."/>
            <person name="Aury J.M."/>
            <person name="Wincker P."/>
            <person name="Grigoriev I.V."/>
            <person name="Bonfante P."/>
            <person name="Martin F.M."/>
        </authorList>
    </citation>
    <scope>NUCLEOTIDE SEQUENCE [LARGE SCALE GENOMIC DNA]</scope>
    <source>
        <strain evidence="2 3">CCBAS932</strain>
    </source>
</reference>
<gene>
    <name evidence="2" type="ORF">P167DRAFT_537270</name>
</gene>
<dbReference type="PROSITE" id="PS51184">
    <property type="entry name" value="JMJC"/>
    <property type="match status" value="1"/>
</dbReference>
<evidence type="ECO:0000313" key="3">
    <source>
        <dbReference type="Proteomes" id="UP000277580"/>
    </source>
</evidence>
<accession>A0A3N4KK97</accession>
<dbReference type="FunFam" id="2.60.120.650:FF:000046">
    <property type="entry name" value="JmjC domain-containing protein D"/>
    <property type="match status" value="1"/>
</dbReference>
<organism evidence="2 3">
    <name type="scientific">Morchella conica CCBAS932</name>
    <dbReference type="NCBI Taxonomy" id="1392247"/>
    <lineage>
        <taxon>Eukaryota</taxon>
        <taxon>Fungi</taxon>
        <taxon>Dikarya</taxon>
        <taxon>Ascomycota</taxon>
        <taxon>Pezizomycotina</taxon>
        <taxon>Pezizomycetes</taxon>
        <taxon>Pezizales</taxon>
        <taxon>Morchellaceae</taxon>
        <taxon>Morchella</taxon>
    </lineage>
</organism>
<protein>
    <submittedName>
        <fullName evidence="2">Clavaminate synthase-like protein</fullName>
    </submittedName>
</protein>
<dbReference type="AlphaFoldDB" id="A0A3N4KK97"/>
<dbReference type="InterPro" id="IPR041667">
    <property type="entry name" value="Cupin_8"/>
</dbReference>
<dbReference type="InterPro" id="IPR003347">
    <property type="entry name" value="JmjC_dom"/>
</dbReference>
<dbReference type="Pfam" id="PF13621">
    <property type="entry name" value="Cupin_8"/>
    <property type="match status" value="1"/>
</dbReference>
<sequence>MAPATTAAAALTTACTTAISTIHSDLTTDTTLSDCGLGALQLHRSLTLALWTPAPPPAPALKNAITRATDLLRLCTDKLHTYPYRDVPLCWRRLYTDASVLKAVAQILLLTSLTPTEQLNDSDSEIVRTLDMALIMAGAPGNNRREIIEDLLEKVDVYVTTTTTEPAAPTSHNDLIAADSPPAPKLDCPIERHGTPLSLEGFTKHLLAQNTPLIMAGVVDDWPALTTRPWASSAYLLSRTHGGKRLVPVEVGRSYTNRDWAQRIMTFREFMNTHVLPRNTVPAFTGEEDKEEEKETPQTGYLAQHTLFHQIPPLRNDILIPDYCYTTPPAPPGVPTPVQLEAPLVNAWFGPAGTISPLHTDPYSNILCQVLGRKYVRLYAPSETTKLFPRGVEDGGVDMSNTSSIDIERVEGGSEAESEEEKEKWRVFKEAKYVERVLERGEGLYIPAGWWHYVRSLDTSFSVSFWWN</sequence>
<proteinExistence type="predicted"/>
<evidence type="ECO:0000259" key="1">
    <source>
        <dbReference type="PROSITE" id="PS51184"/>
    </source>
</evidence>
<dbReference type="InParanoid" id="A0A3N4KK97"/>
<dbReference type="OrthoDB" id="47172at2759"/>
<dbReference type="STRING" id="1392247.A0A3N4KK97"/>
<dbReference type="PANTHER" id="PTHR12461:SF101">
    <property type="entry name" value="TRNA WYBUTOSINE-SYNTHESIZING PROTEIN 4"/>
    <property type="match status" value="1"/>
</dbReference>
<name>A0A3N4KK97_9PEZI</name>
<dbReference type="SUPFAM" id="SSF51197">
    <property type="entry name" value="Clavaminate synthase-like"/>
    <property type="match status" value="1"/>
</dbReference>
<dbReference type="Proteomes" id="UP000277580">
    <property type="component" value="Unassembled WGS sequence"/>
</dbReference>
<dbReference type="EMBL" id="ML119139">
    <property type="protein sequence ID" value="RPB10983.1"/>
    <property type="molecule type" value="Genomic_DNA"/>
</dbReference>
<evidence type="ECO:0000313" key="2">
    <source>
        <dbReference type="EMBL" id="RPB10983.1"/>
    </source>
</evidence>
<dbReference type="PANTHER" id="PTHR12461">
    <property type="entry name" value="HYPOXIA-INDUCIBLE FACTOR 1 ALPHA INHIBITOR-RELATED"/>
    <property type="match status" value="1"/>
</dbReference>
<dbReference type="SMART" id="SM00558">
    <property type="entry name" value="JmjC"/>
    <property type="match status" value="1"/>
</dbReference>